<evidence type="ECO:0000313" key="3">
    <source>
        <dbReference type="Proteomes" id="UP001493487"/>
    </source>
</evidence>
<dbReference type="Gene3D" id="3.20.20.70">
    <property type="entry name" value="Aldolase class I"/>
    <property type="match status" value="1"/>
</dbReference>
<dbReference type="Pfam" id="PF01116">
    <property type="entry name" value="F_bP_aldolase"/>
    <property type="match status" value="1"/>
</dbReference>
<gene>
    <name evidence="2" type="ORF">QJS35_02430</name>
</gene>
<proteinExistence type="predicted"/>
<organism evidence="2 3">
    <name type="scientific">Cohnella silvisoli</name>
    <dbReference type="NCBI Taxonomy" id="2873699"/>
    <lineage>
        <taxon>Bacteria</taxon>
        <taxon>Bacillati</taxon>
        <taxon>Bacillota</taxon>
        <taxon>Bacilli</taxon>
        <taxon>Bacillales</taxon>
        <taxon>Paenibacillaceae</taxon>
        <taxon>Cohnella</taxon>
    </lineage>
</organism>
<dbReference type="RefSeq" id="WP_232182244.1">
    <property type="nucleotide sequence ID" value="NZ_JAIOAP010000001.1"/>
</dbReference>
<evidence type="ECO:0000313" key="2">
    <source>
        <dbReference type="EMBL" id="MEQ4481246.1"/>
    </source>
</evidence>
<dbReference type="InterPro" id="IPR013785">
    <property type="entry name" value="Aldolase_TIM"/>
</dbReference>
<name>A0ABV1KMJ2_9BACL</name>
<protein>
    <submittedName>
        <fullName evidence="2">Class II fructose-bisphosphate aldolase</fullName>
    </submittedName>
</protein>
<dbReference type="CDD" id="cd00947">
    <property type="entry name" value="TBP_aldolase_IIB"/>
    <property type="match status" value="1"/>
</dbReference>
<dbReference type="InterPro" id="IPR050246">
    <property type="entry name" value="Class_II_FBP_aldolase"/>
</dbReference>
<sequence length="291" mass="32123">MSKISMGELLRDASRRGYAVPCFNAINLDMVRGIIQAAEEENSPVILCHAEIHFKYTSMEQIAPIMIDAMNRAKVPVSILLDHGKSFSAVMKAMHLGFNAIMFDGSEYAYEENVQKTSEVVKIARTLGVSVEGELGYVTRPRSGGAEGEDDDSIIDDTSLYTDPEQAREFVERTGIDALAAAFGTVHGVYLKKPKLDFTRLNQISRTAGAPVVMHGGSGLSDEDFNAAIDNGVAKINYYTGMALKVVEKAKQRMLDTQEHGFYHEFMMNVIDDFREDAGQIMRTFRSSGKA</sequence>
<evidence type="ECO:0000256" key="1">
    <source>
        <dbReference type="ARBA" id="ARBA00001947"/>
    </source>
</evidence>
<comment type="caution">
    <text evidence="2">The sequence shown here is derived from an EMBL/GenBank/DDBJ whole genome shotgun (WGS) entry which is preliminary data.</text>
</comment>
<dbReference type="NCBIfam" id="TIGR00167">
    <property type="entry name" value="cbbA"/>
    <property type="match status" value="1"/>
</dbReference>
<dbReference type="SUPFAM" id="SSF51569">
    <property type="entry name" value="Aldolase"/>
    <property type="match status" value="1"/>
</dbReference>
<dbReference type="Proteomes" id="UP001493487">
    <property type="component" value="Unassembled WGS sequence"/>
</dbReference>
<dbReference type="EMBL" id="JASKHM010000001">
    <property type="protein sequence ID" value="MEQ4481246.1"/>
    <property type="molecule type" value="Genomic_DNA"/>
</dbReference>
<dbReference type="PANTHER" id="PTHR30304">
    <property type="entry name" value="D-TAGATOSE-1,6-BISPHOSPHATE ALDOLASE"/>
    <property type="match status" value="1"/>
</dbReference>
<dbReference type="PIRSF" id="PIRSF001359">
    <property type="entry name" value="F_bP_aldolase_II"/>
    <property type="match status" value="1"/>
</dbReference>
<reference evidence="2 3" key="1">
    <citation type="journal article" date="2023" name="Genome Announc.">
        <title>Pan-Genome Analyses of the Genus Cohnella and Proposal of the Novel Species Cohnella silvisoli sp. nov., Isolated from Forest Soil.</title>
        <authorList>
            <person name="Wang C."/>
            <person name="Mao L."/>
            <person name="Bao G."/>
            <person name="Zhu H."/>
        </authorList>
    </citation>
    <scope>NUCLEOTIDE SEQUENCE [LARGE SCALE GENOMIC DNA]</scope>
    <source>
        <strain evidence="2 3">NL03-T5-1</strain>
    </source>
</reference>
<accession>A0ABV1KMJ2</accession>
<keyword evidence="3" id="KW-1185">Reference proteome</keyword>
<dbReference type="InterPro" id="IPR000771">
    <property type="entry name" value="FBA_II"/>
</dbReference>
<comment type="cofactor">
    <cofactor evidence="1">
        <name>Zn(2+)</name>
        <dbReference type="ChEBI" id="CHEBI:29105"/>
    </cofactor>
</comment>
<dbReference type="PANTHER" id="PTHR30304:SF0">
    <property type="entry name" value="D-TAGATOSE-1,6-BISPHOSPHATE ALDOLASE SUBUNIT GATY-RELATED"/>
    <property type="match status" value="1"/>
</dbReference>